<comment type="caution">
    <text evidence="2">The sequence shown here is derived from an EMBL/GenBank/DDBJ whole genome shotgun (WGS) entry which is preliminary data.</text>
</comment>
<gene>
    <name evidence="2" type="ORF">GCM10008018_47240</name>
</gene>
<evidence type="ECO:0000313" key="2">
    <source>
        <dbReference type="EMBL" id="GFZ95408.1"/>
    </source>
</evidence>
<evidence type="ECO:0000313" key="3">
    <source>
        <dbReference type="Proteomes" id="UP000615455"/>
    </source>
</evidence>
<sequence length="170" mass="19241">MLQRPNHEEYSPYFEGYISQVPEGDYQAFLQSQLDEIIGIYAQMTDEQALLRYAPGKWSLKELLGHITDTERVMSYRMLRIARGDTTNLPGFDQDVFIANAAFDDIAVADLLRDFQAVRQATFTLLTTIQEAAWPRLGVSNSTAMSARALAYIVAGHAQHHLNVIQARYI</sequence>
<dbReference type="Gene3D" id="1.20.120.450">
    <property type="entry name" value="dinb family like domain"/>
    <property type="match status" value="1"/>
</dbReference>
<protein>
    <recommendedName>
        <fullName evidence="1">DinB-like domain-containing protein</fullName>
    </recommendedName>
</protein>
<dbReference type="Proteomes" id="UP000615455">
    <property type="component" value="Unassembled WGS sequence"/>
</dbReference>
<feature type="domain" description="DinB-like" evidence="1">
    <location>
        <begin position="40"/>
        <end position="165"/>
    </location>
</feature>
<proteinExistence type="predicted"/>
<dbReference type="InterPro" id="IPR034660">
    <property type="entry name" value="DinB/YfiT-like"/>
</dbReference>
<dbReference type="Pfam" id="PF12867">
    <property type="entry name" value="DinB_2"/>
    <property type="match status" value="1"/>
</dbReference>
<evidence type="ECO:0000259" key="1">
    <source>
        <dbReference type="Pfam" id="PF12867"/>
    </source>
</evidence>
<dbReference type="SUPFAM" id="SSF109854">
    <property type="entry name" value="DinB/YfiT-like putative metalloenzymes"/>
    <property type="match status" value="1"/>
</dbReference>
<reference evidence="3" key="1">
    <citation type="journal article" date="2019" name="Int. J. Syst. Evol. Microbiol.">
        <title>The Global Catalogue of Microorganisms (GCM) 10K type strain sequencing project: providing services to taxonomists for standard genome sequencing and annotation.</title>
        <authorList>
            <consortium name="The Broad Institute Genomics Platform"/>
            <consortium name="The Broad Institute Genome Sequencing Center for Infectious Disease"/>
            <person name="Wu L."/>
            <person name="Ma J."/>
        </authorList>
    </citation>
    <scope>NUCLEOTIDE SEQUENCE [LARGE SCALE GENOMIC DNA]</scope>
    <source>
        <strain evidence="3">CGMCC 1.15043</strain>
    </source>
</reference>
<dbReference type="EMBL" id="BMHE01000029">
    <property type="protein sequence ID" value="GFZ95408.1"/>
    <property type="molecule type" value="Genomic_DNA"/>
</dbReference>
<dbReference type="RefSeq" id="WP_189015617.1">
    <property type="nucleotide sequence ID" value="NZ_BMHE01000029.1"/>
</dbReference>
<organism evidence="2 3">
    <name type="scientific">Paenibacillus marchantiophytorum</name>
    <dbReference type="NCBI Taxonomy" id="1619310"/>
    <lineage>
        <taxon>Bacteria</taxon>
        <taxon>Bacillati</taxon>
        <taxon>Bacillota</taxon>
        <taxon>Bacilli</taxon>
        <taxon>Bacillales</taxon>
        <taxon>Paenibacillaceae</taxon>
        <taxon>Paenibacillus</taxon>
    </lineage>
</organism>
<dbReference type="InterPro" id="IPR024775">
    <property type="entry name" value="DinB-like"/>
</dbReference>
<name>A0ABQ1F170_9BACL</name>
<accession>A0ABQ1F170</accession>
<keyword evidence="3" id="KW-1185">Reference proteome</keyword>